<proteinExistence type="predicted"/>
<dbReference type="Gene3D" id="3.10.180.10">
    <property type="entry name" value="2,3-Dihydroxybiphenyl 1,2-Dioxygenase, domain 1"/>
    <property type="match status" value="1"/>
</dbReference>
<evidence type="ECO:0008006" key="3">
    <source>
        <dbReference type="Google" id="ProtNLM"/>
    </source>
</evidence>
<dbReference type="OrthoDB" id="2184229at2"/>
<dbReference type="CDD" id="cd06587">
    <property type="entry name" value="VOC"/>
    <property type="match status" value="1"/>
</dbReference>
<evidence type="ECO:0000313" key="1">
    <source>
        <dbReference type="EMBL" id="KGX84196.1"/>
    </source>
</evidence>
<dbReference type="Proteomes" id="UP000030403">
    <property type="component" value="Unassembled WGS sequence"/>
</dbReference>
<organism evidence="1 2">
    <name type="scientific">Pontibacillus marinus BH030004 = DSM 16465</name>
    <dbReference type="NCBI Taxonomy" id="1385511"/>
    <lineage>
        <taxon>Bacteria</taxon>
        <taxon>Bacillati</taxon>
        <taxon>Bacillota</taxon>
        <taxon>Bacilli</taxon>
        <taxon>Bacillales</taxon>
        <taxon>Bacillaceae</taxon>
        <taxon>Pontibacillus</taxon>
    </lineage>
</organism>
<gene>
    <name evidence="1" type="ORF">N783_18810</name>
</gene>
<keyword evidence="2" id="KW-1185">Reference proteome</keyword>
<name>A0A0A5FTU3_9BACI</name>
<evidence type="ECO:0000313" key="2">
    <source>
        <dbReference type="Proteomes" id="UP000030403"/>
    </source>
</evidence>
<dbReference type="eggNOG" id="ENOG503488A">
    <property type="taxonomic scope" value="Bacteria"/>
</dbReference>
<dbReference type="STRING" id="1385511.GCA_000425225_03903"/>
<accession>A0A0A5FTU3</accession>
<dbReference type="InterPro" id="IPR029068">
    <property type="entry name" value="Glyas_Bleomycin-R_OHBP_Dase"/>
</dbReference>
<dbReference type="RefSeq" id="WP_027447403.1">
    <property type="nucleotide sequence ID" value="NZ_AULJ01000061.1"/>
</dbReference>
<dbReference type="AlphaFoldDB" id="A0A0A5FTU3"/>
<comment type="caution">
    <text evidence="1">The sequence shown here is derived from an EMBL/GenBank/DDBJ whole genome shotgun (WGS) entry which is preliminary data.</text>
</comment>
<sequence>MAIRQLEEIRIPSKNLEETKSWYENHFQISANQFQPNEVKFSFSKGAKLVFYKSEEEHAYPFSPINLNVYDPQNLHRDLFLKGCKLTDITDFYDMLSYEVTDPNELQIGIVGWEGGLEAASFMHLGGYFLPVQNLERAYQWYKDHLGAIELNSFTFPTPMYGELRAITLDHLQITLVEIPTDLFTQMNHPFTLGSNNIQEDYQTLKDAGIAVEEFENGESFHFIDGEGHKVRVQLV</sequence>
<reference evidence="1 2" key="1">
    <citation type="submission" date="2013-08" db="EMBL/GenBank/DDBJ databases">
        <authorList>
            <person name="Huang J."/>
            <person name="Wang G."/>
        </authorList>
    </citation>
    <scope>NUCLEOTIDE SEQUENCE [LARGE SCALE GENOMIC DNA]</scope>
    <source>
        <strain evidence="1 2">BH030004</strain>
    </source>
</reference>
<dbReference type="SUPFAM" id="SSF54593">
    <property type="entry name" value="Glyoxalase/Bleomycin resistance protein/Dihydroxybiphenyl dioxygenase"/>
    <property type="match status" value="2"/>
</dbReference>
<dbReference type="EMBL" id="AVPF01000064">
    <property type="protein sequence ID" value="KGX84196.1"/>
    <property type="molecule type" value="Genomic_DNA"/>
</dbReference>
<protein>
    <recommendedName>
        <fullName evidence="3">VOC domain-containing protein</fullName>
    </recommendedName>
</protein>